<dbReference type="AlphaFoldDB" id="A0A9D7T640"/>
<evidence type="ECO:0000313" key="2">
    <source>
        <dbReference type="Proteomes" id="UP000886632"/>
    </source>
</evidence>
<accession>A0A9D7T640</accession>
<organism evidence="1 2">
    <name type="scientific">Candidatus Phosphoribacter hodrii</name>
    <dbReference type="NCBI Taxonomy" id="2953743"/>
    <lineage>
        <taxon>Bacteria</taxon>
        <taxon>Bacillati</taxon>
        <taxon>Actinomycetota</taxon>
        <taxon>Actinomycetes</taxon>
        <taxon>Micrococcales</taxon>
        <taxon>Dermatophilaceae</taxon>
        <taxon>Candidatus Phosphoribacter</taxon>
    </lineage>
</organism>
<name>A0A9D7T640_9MICO</name>
<evidence type="ECO:0000313" key="1">
    <source>
        <dbReference type="EMBL" id="MBL0002885.1"/>
    </source>
</evidence>
<sequence>MGFEFPLGEYHATPWDRAVNSGDSEWPPSPWRILRALLSVWHTRCPDIDLQTVESVIGKLASEPPSYLLPETFPSHTRHYLPGASHSEVSRDTAYTLAPRLQLAPKSQVLVRWPTVELDAHERDSLERLLQGLPTWAGLSRSATRLSWIRCLPRSPTTGGACQTRRAPRSESWCQLPGSLARSSR</sequence>
<dbReference type="Proteomes" id="UP000886632">
    <property type="component" value="Unassembled WGS sequence"/>
</dbReference>
<dbReference type="NCBIfam" id="TIGR02165">
    <property type="entry name" value="cas5_6_GSU0054"/>
    <property type="match status" value="1"/>
</dbReference>
<reference evidence="1" key="1">
    <citation type="submission" date="2020-10" db="EMBL/GenBank/DDBJ databases">
        <title>Connecting structure to function with the recovery of over 1000 high-quality activated sludge metagenome-assembled genomes encoding full-length rRNA genes using long-read sequencing.</title>
        <authorList>
            <person name="Singleton C.M."/>
            <person name="Petriglieri F."/>
            <person name="Kristensen J.M."/>
            <person name="Kirkegaard R.H."/>
            <person name="Michaelsen T.Y."/>
            <person name="Andersen M.H."/>
            <person name="Karst S.M."/>
            <person name="Dueholm M.S."/>
            <person name="Nielsen P.H."/>
            <person name="Albertsen M."/>
        </authorList>
    </citation>
    <scope>NUCLEOTIDE SEQUENCE</scope>
    <source>
        <strain evidence="1">Ribe_18-Q3-R11-54_MAXAC.001</strain>
    </source>
</reference>
<dbReference type="InterPro" id="IPR019089">
    <property type="entry name" value="Cas_GSU0054"/>
</dbReference>
<proteinExistence type="predicted"/>
<comment type="caution">
    <text evidence="1">The sequence shown here is derived from an EMBL/GenBank/DDBJ whole genome shotgun (WGS) entry which is preliminary data.</text>
</comment>
<gene>
    <name evidence="1" type="primary">cas5u6u</name>
    <name evidence="1" type="ORF">IPP00_02440</name>
</gene>
<protein>
    <submittedName>
        <fullName evidence="1">Type I-U CRISPR-associated protein Cas5/Cas6</fullName>
    </submittedName>
</protein>
<dbReference type="EMBL" id="JADKGK010000005">
    <property type="protein sequence ID" value="MBL0002885.1"/>
    <property type="molecule type" value="Genomic_DNA"/>
</dbReference>